<evidence type="ECO:0000313" key="2">
    <source>
        <dbReference type="Proteomes" id="UP000789920"/>
    </source>
</evidence>
<evidence type="ECO:0000313" key="1">
    <source>
        <dbReference type="EMBL" id="CAG8821577.1"/>
    </source>
</evidence>
<comment type="caution">
    <text evidence="1">The sequence shown here is derived from an EMBL/GenBank/DDBJ whole genome shotgun (WGS) entry which is preliminary data.</text>
</comment>
<gene>
    <name evidence="1" type="ORF">RPERSI_LOCUS25621</name>
</gene>
<organism evidence="1 2">
    <name type="scientific">Racocetra persica</name>
    <dbReference type="NCBI Taxonomy" id="160502"/>
    <lineage>
        <taxon>Eukaryota</taxon>
        <taxon>Fungi</taxon>
        <taxon>Fungi incertae sedis</taxon>
        <taxon>Mucoromycota</taxon>
        <taxon>Glomeromycotina</taxon>
        <taxon>Glomeromycetes</taxon>
        <taxon>Diversisporales</taxon>
        <taxon>Gigasporaceae</taxon>
        <taxon>Racocetra</taxon>
    </lineage>
</organism>
<reference evidence="1" key="1">
    <citation type="submission" date="2021-06" db="EMBL/GenBank/DDBJ databases">
        <authorList>
            <person name="Kallberg Y."/>
            <person name="Tangrot J."/>
            <person name="Rosling A."/>
        </authorList>
    </citation>
    <scope>NUCLEOTIDE SEQUENCE</scope>
    <source>
        <strain evidence="1">MA461A</strain>
    </source>
</reference>
<name>A0ACA9S4F4_9GLOM</name>
<dbReference type="EMBL" id="CAJVQC010085054">
    <property type="protein sequence ID" value="CAG8821577.1"/>
    <property type="molecule type" value="Genomic_DNA"/>
</dbReference>
<sequence length="168" mass="19790">VFEKCENEIRKIIEQISEYENINYKDDDIVATNFFIDLYRYFIPPEEAAKHSKSKVPINKVLDPACGSGIFLTSYIKKLIEEKRELTNKDFTNNIFGIDLNPIAVLQARINYLLTIRNYYQKEETVEIPLDTQIGEVIEIYLPMEINLSDVFFEKLARNIKWNEEKNI</sequence>
<accession>A0ACA9S4F4</accession>
<keyword evidence="2" id="KW-1185">Reference proteome</keyword>
<protein>
    <submittedName>
        <fullName evidence="1">6913_t:CDS:1</fullName>
    </submittedName>
</protein>
<dbReference type="Proteomes" id="UP000789920">
    <property type="component" value="Unassembled WGS sequence"/>
</dbReference>
<feature type="non-terminal residue" evidence="1">
    <location>
        <position position="168"/>
    </location>
</feature>
<proteinExistence type="predicted"/>
<feature type="non-terminal residue" evidence="1">
    <location>
        <position position="1"/>
    </location>
</feature>